<keyword evidence="2" id="KW-1185">Reference proteome</keyword>
<organism evidence="1 2">
    <name type="scientific">Opitutus terrae (strain DSM 11246 / JCM 15787 / PB90-1)</name>
    <dbReference type="NCBI Taxonomy" id="452637"/>
    <lineage>
        <taxon>Bacteria</taxon>
        <taxon>Pseudomonadati</taxon>
        <taxon>Verrucomicrobiota</taxon>
        <taxon>Opitutia</taxon>
        <taxon>Opitutales</taxon>
        <taxon>Opitutaceae</taxon>
        <taxon>Opitutus</taxon>
    </lineage>
</organism>
<dbReference type="OrthoDB" id="1349797at2"/>
<dbReference type="HOGENOM" id="CLU_879297_0_0_0"/>
<evidence type="ECO:0000313" key="1">
    <source>
        <dbReference type="EMBL" id="ACB77736.1"/>
    </source>
</evidence>
<dbReference type="RefSeq" id="WP_012377250.1">
    <property type="nucleotide sequence ID" value="NC_010571.1"/>
</dbReference>
<dbReference type="AlphaFoldDB" id="B1ZQ17"/>
<dbReference type="KEGG" id="ote:Oter_4465"/>
<protein>
    <submittedName>
        <fullName evidence="1">Uncharacterized protein</fullName>
    </submittedName>
</protein>
<accession>B1ZQ17</accession>
<reference evidence="1 2" key="1">
    <citation type="journal article" date="2011" name="J. Bacteriol.">
        <title>Genome sequence of the verrucomicrobium Opitutus terrae PB90-1, an abundant inhabitant of rice paddy soil ecosystems.</title>
        <authorList>
            <person name="van Passel M.W."/>
            <person name="Kant R."/>
            <person name="Palva A."/>
            <person name="Copeland A."/>
            <person name="Lucas S."/>
            <person name="Lapidus A."/>
            <person name="Glavina del Rio T."/>
            <person name="Pitluck S."/>
            <person name="Goltsman E."/>
            <person name="Clum A."/>
            <person name="Sun H."/>
            <person name="Schmutz J."/>
            <person name="Larimer F.W."/>
            <person name="Land M.L."/>
            <person name="Hauser L."/>
            <person name="Kyrpides N."/>
            <person name="Mikhailova N."/>
            <person name="Richardson P.P."/>
            <person name="Janssen P.H."/>
            <person name="de Vos W.M."/>
            <person name="Smidt H."/>
        </authorList>
    </citation>
    <scope>NUCLEOTIDE SEQUENCE [LARGE SCALE GENOMIC DNA]</scope>
    <source>
        <strain evidence="2">DSM 11246 / JCM 15787 / PB90-1</strain>
    </source>
</reference>
<dbReference type="EMBL" id="CP001032">
    <property type="protein sequence ID" value="ACB77736.1"/>
    <property type="molecule type" value="Genomic_DNA"/>
</dbReference>
<evidence type="ECO:0000313" key="2">
    <source>
        <dbReference type="Proteomes" id="UP000007013"/>
    </source>
</evidence>
<dbReference type="Proteomes" id="UP000007013">
    <property type="component" value="Chromosome"/>
</dbReference>
<name>B1ZQ17_OPITP</name>
<proteinExistence type="predicted"/>
<sequence length="306" mass="35181">MNPEVVLQKRTRQQALEDDYRANLYLAGKPDAHVLERFRYLLQCTTTLSATGQIGFETREALMPYLLRRQAHIQMELGIRGGIPAHAASREDLPKITHPEIPAGTRAYRGRKRPEIGQLFKFGQQHWLQAMIERGSIRFAPASSYSSPTFNNAIRDDELTFTYYPGKASPPLKVLRHDPGTDWMQIRHPSDFYLQCLTDRFAVRMFDDFGADSCLIIYDAKEFGQRVINALKIKFSDWFVLGVGVTYIDPDDPGDQEIFVPTTKHLRYIYQQEQRFICHPREPVRQLEAFTIEIGSLGDIAELVQT</sequence>
<gene>
    <name evidence="1" type="ordered locus">Oter_4465</name>
</gene>